<proteinExistence type="predicted"/>
<organism evidence="3">
    <name type="scientific">Alexandrium monilatum</name>
    <dbReference type="NCBI Taxonomy" id="311494"/>
    <lineage>
        <taxon>Eukaryota</taxon>
        <taxon>Sar</taxon>
        <taxon>Alveolata</taxon>
        <taxon>Dinophyceae</taxon>
        <taxon>Gonyaulacales</taxon>
        <taxon>Pyrocystaceae</taxon>
        <taxon>Alexandrium</taxon>
    </lineage>
</organism>
<dbReference type="GO" id="GO:0009251">
    <property type="term" value="P:glucan catabolic process"/>
    <property type="evidence" value="ECO:0007669"/>
    <property type="project" value="TreeGrafter"/>
</dbReference>
<feature type="domain" description="GH16" evidence="2">
    <location>
        <begin position="225"/>
        <end position="504"/>
    </location>
</feature>
<sequence length="572" mass="63041">MDLRCLRVAAAAASLGAVLCILAWCSAGTITEDLSAGRRLADLATRGSARGPGHWRRIGPGLPIHGKGSGDCTGCRKPVQSHDSRSMSLVDCQSWVTAGCPNALGQLQGCPDANALGYRVGSRSGEEHLCRAWLCEDAPGWTGDISWNCYLLTGNNSLSTSLRPPSTSRAPSGSRTSSTTPSTSSSATSLGSTSSSSTSSSSTTSSTTSRRSTTPDPSPALPHCYEHPNITYSLDWRAQGRAFFDDWAFLLNDYNNGASEYLNHPDAVADRVVEAYETHAIIRTGPRGRRLKRKSVKIASHRTWKYGLMGMRFSHVPWGCGLWPAFWTHAPGFPWPEGGELDMLEYVNDIPSQTSFHTGMSNRCQLAGSVINPPFCPVMPDMNGMNYDCTTRYPLQLGCAVNKLPLMSPYQWAHFPSVILVEWTPRFMKVFVIPEREIPADIQADAPRPNTWDHWLVAYYPFARSNEIFPSTCPNPQDVMKPQQLVLQINFCGDWAGKVWPLSGSCVNRVGPHFPLQCRAVDPLLDRRPGALEEDCCTKFIYDADGTYGTEQYLAERAFFNISWVKVWNPVR</sequence>
<dbReference type="Gene3D" id="2.60.120.200">
    <property type="match status" value="1"/>
</dbReference>
<protein>
    <recommendedName>
        <fullName evidence="2">GH16 domain-containing protein</fullName>
    </recommendedName>
</protein>
<dbReference type="GO" id="GO:0004553">
    <property type="term" value="F:hydrolase activity, hydrolyzing O-glycosyl compounds"/>
    <property type="evidence" value="ECO:0007669"/>
    <property type="project" value="InterPro"/>
</dbReference>
<dbReference type="PANTHER" id="PTHR10963:SF24">
    <property type="entry name" value="GLYCOSIDASE C21B10.07-RELATED"/>
    <property type="match status" value="1"/>
</dbReference>
<dbReference type="InterPro" id="IPR000757">
    <property type="entry name" value="Beta-glucanase-like"/>
</dbReference>
<dbReference type="PROSITE" id="PS51762">
    <property type="entry name" value="GH16_2"/>
    <property type="match status" value="1"/>
</dbReference>
<feature type="compositionally biased region" description="Low complexity" evidence="1">
    <location>
        <begin position="160"/>
        <end position="215"/>
    </location>
</feature>
<dbReference type="Pfam" id="PF26113">
    <property type="entry name" value="GH16_XgeA"/>
    <property type="match status" value="1"/>
</dbReference>
<dbReference type="AlphaFoldDB" id="A0A7S4W0N1"/>
<reference evidence="3" key="1">
    <citation type="submission" date="2021-01" db="EMBL/GenBank/DDBJ databases">
        <authorList>
            <person name="Corre E."/>
            <person name="Pelletier E."/>
            <person name="Niang G."/>
            <person name="Scheremetjew M."/>
            <person name="Finn R."/>
            <person name="Kale V."/>
            <person name="Holt S."/>
            <person name="Cochrane G."/>
            <person name="Meng A."/>
            <person name="Brown T."/>
            <person name="Cohen L."/>
        </authorList>
    </citation>
    <scope>NUCLEOTIDE SEQUENCE</scope>
    <source>
        <strain evidence="3">CCMP3105</strain>
    </source>
</reference>
<accession>A0A7S4W0N1</accession>
<dbReference type="EMBL" id="HBNR01062169">
    <property type="protein sequence ID" value="CAE4631966.1"/>
    <property type="molecule type" value="Transcribed_RNA"/>
</dbReference>
<name>A0A7S4W0N1_9DINO</name>
<dbReference type="SUPFAM" id="SSF49899">
    <property type="entry name" value="Concanavalin A-like lectins/glucanases"/>
    <property type="match status" value="1"/>
</dbReference>
<evidence type="ECO:0000259" key="2">
    <source>
        <dbReference type="PROSITE" id="PS51762"/>
    </source>
</evidence>
<evidence type="ECO:0000313" key="3">
    <source>
        <dbReference type="EMBL" id="CAE4631966.1"/>
    </source>
</evidence>
<dbReference type="InterPro" id="IPR050546">
    <property type="entry name" value="Glycosyl_Hydrlase_16"/>
</dbReference>
<dbReference type="PANTHER" id="PTHR10963">
    <property type="entry name" value="GLYCOSYL HYDROLASE-RELATED"/>
    <property type="match status" value="1"/>
</dbReference>
<gene>
    <name evidence="3" type="ORF">AMON00008_LOCUS43811</name>
</gene>
<dbReference type="InterPro" id="IPR013320">
    <property type="entry name" value="ConA-like_dom_sf"/>
</dbReference>
<evidence type="ECO:0000256" key="1">
    <source>
        <dbReference type="SAM" id="MobiDB-lite"/>
    </source>
</evidence>
<feature type="region of interest" description="Disordered" evidence="1">
    <location>
        <begin position="160"/>
        <end position="222"/>
    </location>
</feature>